<evidence type="ECO:0000256" key="8">
    <source>
        <dbReference type="SAM" id="Phobius"/>
    </source>
</evidence>
<sequence>AYGAAMIAEARGLGVFNQISAPFWATVLTAIIAFDLTAYGVHRALHKWYFLWRTHRTHHGDAHIDATTSLRFHPFEALVRAVIDLPVVFLLGLPAEAIVVNFVVLTLVNTFTHTNIALAPAIERVVSRVLVTPHIHRLHHSAAPEYLDTNLGTIFSVWDQMFSTFTPSDRLRRDEIFGIEGPEAIIPDSFANLALDPFRKPDHAAIPKPEPRSAPGDARP</sequence>
<feature type="non-terminal residue" evidence="10">
    <location>
        <position position="1"/>
    </location>
</feature>
<dbReference type="InterPro" id="IPR006694">
    <property type="entry name" value="Fatty_acid_hydroxylase"/>
</dbReference>
<keyword evidence="5" id="KW-0443">Lipid metabolism</keyword>
<keyword evidence="3 8" id="KW-1133">Transmembrane helix</keyword>
<dbReference type="Pfam" id="PF04116">
    <property type="entry name" value="FA_hydroxylase"/>
    <property type="match status" value="1"/>
</dbReference>
<feature type="compositionally biased region" description="Basic and acidic residues" evidence="7">
    <location>
        <begin position="200"/>
        <end position="211"/>
    </location>
</feature>
<gene>
    <name evidence="10" type="ORF">MNBD_ALPHA05-2009</name>
</gene>
<dbReference type="GO" id="GO:0006643">
    <property type="term" value="P:membrane lipid metabolic process"/>
    <property type="evidence" value="ECO:0007669"/>
    <property type="project" value="TreeGrafter"/>
</dbReference>
<feature type="transmembrane region" description="Helical" evidence="8">
    <location>
        <begin position="21"/>
        <end position="41"/>
    </location>
</feature>
<dbReference type="GO" id="GO:0050479">
    <property type="term" value="F:glyceryl-ether monooxygenase activity"/>
    <property type="evidence" value="ECO:0007669"/>
    <property type="project" value="TreeGrafter"/>
</dbReference>
<dbReference type="PANTHER" id="PTHR21624:SF1">
    <property type="entry name" value="ALKYLGLYCEROL MONOOXYGENASE"/>
    <property type="match status" value="1"/>
</dbReference>
<name>A0A3B0SPY5_9ZZZZ</name>
<dbReference type="InterPro" id="IPR051689">
    <property type="entry name" value="Sterol_desaturase/TMEM195"/>
</dbReference>
<evidence type="ECO:0000259" key="9">
    <source>
        <dbReference type="Pfam" id="PF04116"/>
    </source>
</evidence>
<accession>A0A3B0SPY5</accession>
<evidence type="ECO:0000256" key="3">
    <source>
        <dbReference type="ARBA" id="ARBA00022989"/>
    </source>
</evidence>
<keyword evidence="4" id="KW-0560">Oxidoreductase</keyword>
<dbReference type="GO" id="GO:0005783">
    <property type="term" value="C:endoplasmic reticulum"/>
    <property type="evidence" value="ECO:0007669"/>
    <property type="project" value="TreeGrafter"/>
</dbReference>
<feature type="domain" description="Fatty acid hydroxylase" evidence="9">
    <location>
        <begin position="28"/>
        <end position="164"/>
    </location>
</feature>
<comment type="subcellular location">
    <subcellularLocation>
        <location evidence="1">Endomembrane system</location>
        <topology evidence="1">Multi-pass membrane protein</topology>
    </subcellularLocation>
</comment>
<dbReference type="AlphaFoldDB" id="A0A3B0SPY5"/>
<evidence type="ECO:0000256" key="5">
    <source>
        <dbReference type="ARBA" id="ARBA00023098"/>
    </source>
</evidence>
<evidence type="ECO:0000256" key="4">
    <source>
        <dbReference type="ARBA" id="ARBA00023002"/>
    </source>
</evidence>
<evidence type="ECO:0000256" key="1">
    <source>
        <dbReference type="ARBA" id="ARBA00004127"/>
    </source>
</evidence>
<proteinExistence type="predicted"/>
<dbReference type="GO" id="GO:0005506">
    <property type="term" value="F:iron ion binding"/>
    <property type="evidence" value="ECO:0007669"/>
    <property type="project" value="InterPro"/>
</dbReference>
<keyword evidence="6 8" id="KW-0472">Membrane</keyword>
<dbReference type="GO" id="GO:0008610">
    <property type="term" value="P:lipid biosynthetic process"/>
    <property type="evidence" value="ECO:0007669"/>
    <property type="project" value="InterPro"/>
</dbReference>
<reference evidence="10" key="1">
    <citation type="submission" date="2018-06" db="EMBL/GenBank/DDBJ databases">
        <authorList>
            <person name="Zhirakovskaya E."/>
        </authorList>
    </citation>
    <scope>NUCLEOTIDE SEQUENCE</scope>
</reference>
<feature type="region of interest" description="Disordered" evidence="7">
    <location>
        <begin position="200"/>
        <end position="220"/>
    </location>
</feature>
<evidence type="ECO:0000256" key="2">
    <source>
        <dbReference type="ARBA" id="ARBA00022692"/>
    </source>
</evidence>
<evidence type="ECO:0000313" key="10">
    <source>
        <dbReference type="EMBL" id="VAW07865.1"/>
    </source>
</evidence>
<dbReference type="EMBL" id="UOEH01000616">
    <property type="protein sequence ID" value="VAW07865.1"/>
    <property type="molecule type" value="Genomic_DNA"/>
</dbReference>
<dbReference type="PANTHER" id="PTHR21624">
    <property type="entry name" value="STEROL DESATURASE-RELATED PROTEIN"/>
    <property type="match status" value="1"/>
</dbReference>
<evidence type="ECO:0000256" key="6">
    <source>
        <dbReference type="ARBA" id="ARBA00023136"/>
    </source>
</evidence>
<dbReference type="GO" id="GO:0016020">
    <property type="term" value="C:membrane"/>
    <property type="evidence" value="ECO:0007669"/>
    <property type="project" value="GOC"/>
</dbReference>
<organism evidence="10">
    <name type="scientific">hydrothermal vent metagenome</name>
    <dbReference type="NCBI Taxonomy" id="652676"/>
    <lineage>
        <taxon>unclassified sequences</taxon>
        <taxon>metagenomes</taxon>
        <taxon>ecological metagenomes</taxon>
    </lineage>
</organism>
<keyword evidence="2 8" id="KW-0812">Transmembrane</keyword>
<evidence type="ECO:0000256" key="7">
    <source>
        <dbReference type="SAM" id="MobiDB-lite"/>
    </source>
</evidence>
<protein>
    <recommendedName>
        <fullName evidence="9">Fatty acid hydroxylase domain-containing protein</fullName>
    </recommendedName>
</protein>